<name>A0AAP0AW77_9ASPA</name>
<proteinExistence type="inferred from homology"/>
<comment type="similarity">
    <text evidence="1">Belongs to the multi antimicrobial extrusion (MATE) (TC 2.A.66.1) family.</text>
</comment>
<evidence type="ECO:0000256" key="3">
    <source>
        <dbReference type="SAM" id="Phobius"/>
    </source>
</evidence>
<comment type="caution">
    <text evidence="4">The sequence shown here is derived from an EMBL/GenBank/DDBJ whole genome shotgun (WGS) entry which is preliminary data.</text>
</comment>
<dbReference type="Pfam" id="PF01554">
    <property type="entry name" value="MatE"/>
    <property type="match status" value="1"/>
</dbReference>
<sequence>MSSDGESRDPSTEPLIAGDERAETEEWKDADIDEIRSVGQFLREAAAENRRLWALAAPAIFTSVAQYSLGGITQIFAGHLTTLDLDAVSVQNMVIGGLAYGIMLGMGSALETLCGQAFGAKQFHMLGIYMQRSWVILLTTCIFILPVYIFATPILRLLGEDEAIAVHAGRFSLYMIPQLFMYGLNFPIQKFLSLRARSWQCPTFLLVLCYFTFYSAGF</sequence>
<dbReference type="GO" id="GO:0042910">
    <property type="term" value="F:xenobiotic transmembrane transporter activity"/>
    <property type="evidence" value="ECO:0007669"/>
    <property type="project" value="InterPro"/>
</dbReference>
<dbReference type="GO" id="GO:0015297">
    <property type="term" value="F:antiporter activity"/>
    <property type="evidence" value="ECO:0007669"/>
    <property type="project" value="InterPro"/>
</dbReference>
<organism evidence="4 5">
    <name type="scientific">Platanthera zijinensis</name>
    <dbReference type="NCBI Taxonomy" id="2320716"/>
    <lineage>
        <taxon>Eukaryota</taxon>
        <taxon>Viridiplantae</taxon>
        <taxon>Streptophyta</taxon>
        <taxon>Embryophyta</taxon>
        <taxon>Tracheophyta</taxon>
        <taxon>Spermatophyta</taxon>
        <taxon>Magnoliopsida</taxon>
        <taxon>Liliopsida</taxon>
        <taxon>Asparagales</taxon>
        <taxon>Orchidaceae</taxon>
        <taxon>Orchidoideae</taxon>
        <taxon>Orchideae</taxon>
        <taxon>Orchidinae</taxon>
        <taxon>Platanthera</taxon>
    </lineage>
</organism>
<accession>A0AAP0AW77</accession>
<keyword evidence="3" id="KW-0472">Membrane</keyword>
<dbReference type="Proteomes" id="UP001418222">
    <property type="component" value="Unassembled WGS sequence"/>
</dbReference>
<evidence type="ECO:0000256" key="2">
    <source>
        <dbReference type="SAM" id="MobiDB-lite"/>
    </source>
</evidence>
<feature type="compositionally biased region" description="Basic and acidic residues" evidence="2">
    <location>
        <begin position="18"/>
        <end position="28"/>
    </location>
</feature>
<dbReference type="PANTHER" id="PTHR11206">
    <property type="entry name" value="MULTIDRUG RESISTANCE PROTEIN"/>
    <property type="match status" value="1"/>
</dbReference>
<feature type="transmembrane region" description="Helical" evidence="3">
    <location>
        <begin position="164"/>
        <end position="184"/>
    </location>
</feature>
<dbReference type="GO" id="GO:0016020">
    <property type="term" value="C:membrane"/>
    <property type="evidence" value="ECO:0007669"/>
    <property type="project" value="InterPro"/>
</dbReference>
<feature type="transmembrane region" description="Helical" evidence="3">
    <location>
        <begin position="93"/>
        <end position="113"/>
    </location>
</feature>
<keyword evidence="3" id="KW-0812">Transmembrane</keyword>
<evidence type="ECO:0000313" key="5">
    <source>
        <dbReference type="Proteomes" id="UP001418222"/>
    </source>
</evidence>
<feature type="transmembrane region" description="Helical" evidence="3">
    <location>
        <begin position="134"/>
        <end position="158"/>
    </location>
</feature>
<dbReference type="EMBL" id="JBBWWQ010000020">
    <property type="protein sequence ID" value="KAK8916866.1"/>
    <property type="molecule type" value="Genomic_DNA"/>
</dbReference>
<keyword evidence="5" id="KW-1185">Reference proteome</keyword>
<evidence type="ECO:0000256" key="1">
    <source>
        <dbReference type="ARBA" id="ARBA00010199"/>
    </source>
</evidence>
<protein>
    <submittedName>
        <fullName evidence="4">Protein TRANSPARENT TESTA 12</fullName>
    </submittedName>
</protein>
<keyword evidence="3" id="KW-1133">Transmembrane helix</keyword>
<dbReference type="InterPro" id="IPR002528">
    <property type="entry name" value="MATE_fam"/>
</dbReference>
<gene>
    <name evidence="4" type="primary">TT12</name>
    <name evidence="4" type="ORF">KSP39_PZI022528</name>
</gene>
<feature type="region of interest" description="Disordered" evidence="2">
    <location>
        <begin position="1"/>
        <end position="28"/>
    </location>
</feature>
<evidence type="ECO:0000313" key="4">
    <source>
        <dbReference type="EMBL" id="KAK8916866.1"/>
    </source>
</evidence>
<dbReference type="AlphaFoldDB" id="A0AAP0AW77"/>
<feature type="compositionally biased region" description="Basic and acidic residues" evidence="2">
    <location>
        <begin position="1"/>
        <end position="11"/>
    </location>
</feature>
<feature type="transmembrane region" description="Helical" evidence="3">
    <location>
        <begin position="52"/>
        <end position="73"/>
    </location>
</feature>
<reference evidence="4 5" key="1">
    <citation type="journal article" date="2022" name="Nat. Plants">
        <title>Genomes of leafy and leafless Platanthera orchids illuminate the evolution of mycoheterotrophy.</title>
        <authorList>
            <person name="Li M.H."/>
            <person name="Liu K.W."/>
            <person name="Li Z."/>
            <person name="Lu H.C."/>
            <person name="Ye Q.L."/>
            <person name="Zhang D."/>
            <person name="Wang J.Y."/>
            <person name="Li Y.F."/>
            <person name="Zhong Z.M."/>
            <person name="Liu X."/>
            <person name="Yu X."/>
            <person name="Liu D.K."/>
            <person name="Tu X.D."/>
            <person name="Liu B."/>
            <person name="Hao Y."/>
            <person name="Liao X.Y."/>
            <person name="Jiang Y.T."/>
            <person name="Sun W.H."/>
            <person name="Chen J."/>
            <person name="Chen Y.Q."/>
            <person name="Ai Y."/>
            <person name="Zhai J.W."/>
            <person name="Wu S.S."/>
            <person name="Zhou Z."/>
            <person name="Hsiao Y.Y."/>
            <person name="Wu W.L."/>
            <person name="Chen Y.Y."/>
            <person name="Lin Y.F."/>
            <person name="Hsu J.L."/>
            <person name="Li C.Y."/>
            <person name="Wang Z.W."/>
            <person name="Zhao X."/>
            <person name="Zhong W.Y."/>
            <person name="Ma X.K."/>
            <person name="Ma L."/>
            <person name="Huang J."/>
            <person name="Chen G.Z."/>
            <person name="Huang M.Z."/>
            <person name="Huang L."/>
            <person name="Peng D.H."/>
            <person name="Luo Y.B."/>
            <person name="Zou S.Q."/>
            <person name="Chen S.P."/>
            <person name="Lan S."/>
            <person name="Tsai W.C."/>
            <person name="Van de Peer Y."/>
            <person name="Liu Z.J."/>
        </authorList>
    </citation>
    <scope>NUCLEOTIDE SEQUENCE [LARGE SCALE GENOMIC DNA]</scope>
    <source>
        <strain evidence="4">Lor287</strain>
    </source>
</reference>